<dbReference type="OrthoDB" id="166134at2759"/>
<dbReference type="Pfam" id="PF01363">
    <property type="entry name" value="FYVE"/>
    <property type="match status" value="1"/>
</dbReference>
<evidence type="ECO:0000313" key="8">
    <source>
        <dbReference type="Proteomes" id="UP000794436"/>
    </source>
</evidence>
<dbReference type="InterPro" id="IPR013083">
    <property type="entry name" value="Znf_RING/FYVE/PHD"/>
</dbReference>
<dbReference type="SUPFAM" id="SSF57903">
    <property type="entry name" value="FYVE/PHD zinc finger"/>
    <property type="match status" value="1"/>
</dbReference>
<evidence type="ECO:0000256" key="2">
    <source>
        <dbReference type="ARBA" id="ARBA00022771"/>
    </source>
</evidence>
<feature type="domain" description="RING-type" evidence="5">
    <location>
        <begin position="341"/>
        <end position="390"/>
    </location>
</feature>
<dbReference type="CDD" id="cd00065">
    <property type="entry name" value="FYVE_like_SF"/>
    <property type="match status" value="1"/>
</dbReference>
<reference evidence="7" key="1">
    <citation type="submission" date="2019-03" db="EMBL/GenBank/DDBJ databases">
        <title>Long read genome sequence of the mycoparasitic Pythium oligandrum ATCC 38472 isolated from sugarbeet rhizosphere.</title>
        <authorList>
            <person name="Gaulin E."/>
        </authorList>
    </citation>
    <scope>NUCLEOTIDE SEQUENCE</scope>
    <source>
        <strain evidence="7">ATCC 38472_TT</strain>
    </source>
</reference>
<dbReference type="Proteomes" id="UP000794436">
    <property type="component" value="Unassembled WGS sequence"/>
</dbReference>
<dbReference type="InterPro" id="IPR017455">
    <property type="entry name" value="Znf_FYVE-rel"/>
</dbReference>
<sequence>MVFVNLPAPMEKDGLTVYDRVSGAEKLIMSGNEIYDDVLATLPKLQAAVHEQEQAIDGRKWKPLRYKNNVDMFELAPGGAKDGHNDLDIAHALLATTELQCHVNEVLSVLIHLDSDDMESTVRSLGGRKVRSGRLLFRQHQDTSSEKTDKSVSNEWKESSTTLVGVETLAVKPKLNGKLKLQRKQQLCMETCTIRYPKSDRAYHLTKTLPKIVYDELVAKEDRTALRRQLDHLAIGWDVRSLGVIGTGYGGSNQKTRITAHAYASIVPPVLYYQSTEHKRALSNAAELALFRRSHMNSEAEHVMEVLTKSLREFESVIRRRRLGFQLFVSQQKEPKGHPSCTICFKKFSLLRRDHFCRLCGHVVCSECSNKYDVEVNIGQIRRNRCCVECIQRVDACNFDDEDIVPALGPTIIDTDRGTWESGTTYSEYSSTSEASLLSDDPREVSMALDALDQLVSLDNLVQSPHSPVNPNATKRAVHHRVHEHLTGELRAVKDKYRASDLPVYEKERDYALEFDPSVTSHPFIPLAPVPAPAKEAKRLDNIRASGVLDADYDHTALNLLAQIAAERMGCPVGIISVVNETHFHPVGTYQLAPSDELPTRDENFCIYTMYAERPMVLKNPQRDMRFAQMSMVREGIKFYAGFPVKARDGSVVASLCTVDVVPHNSIATKEYATMEALTKLVADLLLPHARR</sequence>
<proteinExistence type="predicted"/>
<dbReference type="AlphaFoldDB" id="A0A8K1FFQ0"/>
<dbReference type="PROSITE" id="PS50089">
    <property type="entry name" value="ZF_RING_2"/>
    <property type="match status" value="1"/>
</dbReference>
<dbReference type="SMART" id="SM00064">
    <property type="entry name" value="FYVE"/>
    <property type="match status" value="1"/>
</dbReference>
<comment type="caution">
    <text evidence="7">The sequence shown here is derived from an EMBL/GenBank/DDBJ whole genome shotgun (WGS) entry which is preliminary data.</text>
</comment>
<keyword evidence="1" id="KW-0479">Metal-binding</keyword>
<feature type="domain" description="FYVE-type" evidence="6">
    <location>
        <begin position="335"/>
        <end position="395"/>
    </location>
</feature>
<keyword evidence="2 4" id="KW-0863">Zinc-finger</keyword>
<keyword evidence="3" id="KW-0862">Zinc</keyword>
<gene>
    <name evidence="7" type="ORF">Poli38472_007364</name>
</gene>
<dbReference type="PANTHER" id="PTHR43102:SF2">
    <property type="entry name" value="GAF DOMAIN-CONTAINING PROTEIN"/>
    <property type="match status" value="1"/>
</dbReference>
<evidence type="ECO:0000259" key="6">
    <source>
        <dbReference type="PROSITE" id="PS50178"/>
    </source>
</evidence>
<dbReference type="SUPFAM" id="SSF55781">
    <property type="entry name" value="GAF domain-like"/>
    <property type="match status" value="1"/>
</dbReference>
<evidence type="ECO:0000256" key="3">
    <source>
        <dbReference type="ARBA" id="ARBA00022833"/>
    </source>
</evidence>
<dbReference type="EMBL" id="SPLM01000110">
    <property type="protein sequence ID" value="TMW59219.1"/>
    <property type="molecule type" value="Genomic_DNA"/>
</dbReference>
<accession>A0A8K1FFQ0</accession>
<evidence type="ECO:0000259" key="5">
    <source>
        <dbReference type="PROSITE" id="PS50089"/>
    </source>
</evidence>
<dbReference type="Gene3D" id="3.30.40.10">
    <property type="entry name" value="Zinc/RING finger domain, C3HC4 (zinc finger)"/>
    <property type="match status" value="1"/>
</dbReference>
<dbReference type="PROSITE" id="PS50178">
    <property type="entry name" value="ZF_FYVE"/>
    <property type="match status" value="1"/>
</dbReference>
<dbReference type="InterPro" id="IPR029016">
    <property type="entry name" value="GAF-like_dom_sf"/>
</dbReference>
<dbReference type="GO" id="GO:0008270">
    <property type="term" value="F:zinc ion binding"/>
    <property type="evidence" value="ECO:0007669"/>
    <property type="project" value="UniProtKB-KW"/>
</dbReference>
<evidence type="ECO:0000313" key="7">
    <source>
        <dbReference type="EMBL" id="TMW59219.1"/>
    </source>
</evidence>
<dbReference type="Gene3D" id="3.30.450.40">
    <property type="match status" value="1"/>
</dbReference>
<name>A0A8K1FFQ0_PYTOL</name>
<evidence type="ECO:0008006" key="9">
    <source>
        <dbReference type="Google" id="ProtNLM"/>
    </source>
</evidence>
<dbReference type="InterPro" id="IPR011011">
    <property type="entry name" value="Znf_FYVE_PHD"/>
</dbReference>
<protein>
    <recommendedName>
        <fullName evidence="9">FYVE-type domain-containing protein</fullName>
    </recommendedName>
</protein>
<dbReference type="PANTHER" id="PTHR43102">
    <property type="entry name" value="SLR1143 PROTEIN"/>
    <property type="match status" value="1"/>
</dbReference>
<dbReference type="InterPro" id="IPR001841">
    <property type="entry name" value="Znf_RING"/>
</dbReference>
<dbReference type="InterPro" id="IPR000306">
    <property type="entry name" value="Znf_FYVE"/>
</dbReference>
<evidence type="ECO:0000256" key="1">
    <source>
        <dbReference type="ARBA" id="ARBA00022723"/>
    </source>
</evidence>
<organism evidence="7 8">
    <name type="scientific">Pythium oligandrum</name>
    <name type="common">Mycoparasitic fungus</name>
    <dbReference type="NCBI Taxonomy" id="41045"/>
    <lineage>
        <taxon>Eukaryota</taxon>
        <taxon>Sar</taxon>
        <taxon>Stramenopiles</taxon>
        <taxon>Oomycota</taxon>
        <taxon>Peronosporomycetes</taxon>
        <taxon>Pythiales</taxon>
        <taxon>Pythiaceae</taxon>
        <taxon>Pythium</taxon>
    </lineage>
</organism>
<keyword evidence="8" id="KW-1185">Reference proteome</keyword>
<evidence type="ECO:0000256" key="4">
    <source>
        <dbReference type="PROSITE-ProRule" id="PRU00175"/>
    </source>
</evidence>